<comment type="caution">
    <text evidence="2">The sequence shown here is derived from an EMBL/GenBank/DDBJ whole genome shotgun (WGS) entry which is preliminary data.</text>
</comment>
<dbReference type="InterPro" id="IPR008670">
    <property type="entry name" value="CoA_reduct_LuxC"/>
</dbReference>
<dbReference type="Pfam" id="PF05893">
    <property type="entry name" value="LuxC"/>
    <property type="match status" value="1"/>
</dbReference>
<dbReference type="Gene3D" id="3.40.605.10">
    <property type="entry name" value="Aldehyde Dehydrogenase, Chain A, domain 1"/>
    <property type="match status" value="1"/>
</dbReference>
<gene>
    <name evidence="2" type="ORF">HKN21_06130</name>
</gene>
<evidence type="ECO:0008006" key="4">
    <source>
        <dbReference type="Google" id="ProtNLM"/>
    </source>
</evidence>
<evidence type="ECO:0000256" key="1">
    <source>
        <dbReference type="ARBA" id="ARBA00022857"/>
    </source>
</evidence>
<dbReference type="InterPro" id="IPR016162">
    <property type="entry name" value="Ald_DH_N"/>
</dbReference>
<dbReference type="AlphaFoldDB" id="A0A7Y2E6V6"/>
<evidence type="ECO:0000313" key="3">
    <source>
        <dbReference type="Proteomes" id="UP000547674"/>
    </source>
</evidence>
<dbReference type="GO" id="GO:0008218">
    <property type="term" value="P:bioluminescence"/>
    <property type="evidence" value="ECO:0007669"/>
    <property type="project" value="InterPro"/>
</dbReference>
<sequence length="229" mass="25494">MTRLEDRAWIPEAEAWMVREKTKPLGMDLETRCQILGTAVDAWAKKEMPRVAAVIAKDLGYAEPMVLEGFRRMVEAHRQAHLREWVQESRGQDQGVSKTGQFDRVVGYVVAGNVPGLSVLALIEGLLSGSAVFLKLPETDQETAPSFLRILEAIDSTMASKVRANYWPGGEREIESVLFPRLDRLFVSGQETTIRELQKTYGEKVEGFGPRYSVAVLEAEPEAGLPSFA</sequence>
<organism evidence="2 3">
    <name type="scientific">Eiseniibacteriota bacterium</name>
    <dbReference type="NCBI Taxonomy" id="2212470"/>
    <lineage>
        <taxon>Bacteria</taxon>
        <taxon>Candidatus Eiseniibacteriota</taxon>
    </lineage>
</organism>
<accession>A0A7Y2E6V6</accession>
<proteinExistence type="predicted"/>
<keyword evidence="1" id="KW-0521">NADP</keyword>
<protein>
    <recommendedName>
        <fullName evidence="4">Aldehyde dehydrogenase family protein</fullName>
    </recommendedName>
</protein>
<reference evidence="2 3" key="1">
    <citation type="submission" date="2020-03" db="EMBL/GenBank/DDBJ databases">
        <title>Metabolic flexibility allows generalist bacteria to become dominant in a frequently disturbed ecosystem.</title>
        <authorList>
            <person name="Chen Y.-J."/>
            <person name="Leung P.M."/>
            <person name="Bay S.K."/>
            <person name="Hugenholtz P."/>
            <person name="Kessler A.J."/>
            <person name="Shelley G."/>
            <person name="Waite D.W."/>
            <person name="Cook P.L."/>
            <person name="Greening C."/>
        </authorList>
    </citation>
    <scope>NUCLEOTIDE SEQUENCE [LARGE SCALE GENOMIC DNA]</scope>
    <source>
        <strain evidence="2">SS_bin_28</strain>
    </source>
</reference>
<evidence type="ECO:0000313" key="2">
    <source>
        <dbReference type="EMBL" id="NNF06318.1"/>
    </source>
</evidence>
<dbReference type="GO" id="GO:0003995">
    <property type="term" value="F:acyl-CoA dehydrogenase activity"/>
    <property type="evidence" value="ECO:0007669"/>
    <property type="project" value="InterPro"/>
</dbReference>
<name>A0A7Y2E6V6_UNCEI</name>
<dbReference type="EMBL" id="JABDJR010000230">
    <property type="protein sequence ID" value="NNF06318.1"/>
    <property type="molecule type" value="Genomic_DNA"/>
</dbReference>
<dbReference type="Proteomes" id="UP000547674">
    <property type="component" value="Unassembled WGS sequence"/>
</dbReference>
<feature type="non-terminal residue" evidence="2">
    <location>
        <position position="229"/>
    </location>
</feature>